<evidence type="ECO:0000313" key="2">
    <source>
        <dbReference type="EMBL" id="BAB03985.1"/>
    </source>
</evidence>
<keyword evidence="3" id="KW-1185">Reference proteome</keyword>
<dbReference type="STRING" id="272558.gene:10726119"/>
<dbReference type="EMBL" id="BA000004">
    <property type="protein sequence ID" value="BAB03985.1"/>
    <property type="molecule type" value="Genomic_DNA"/>
</dbReference>
<dbReference type="PANTHER" id="PTHR37804">
    <property type="entry name" value="CDAA REGULATORY PROTEIN CDAR"/>
    <property type="match status" value="1"/>
</dbReference>
<dbReference type="InterPro" id="IPR053154">
    <property type="entry name" value="c-di-AMP_regulator"/>
</dbReference>
<dbReference type="SMR" id="Q9KG47"/>
<dbReference type="Proteomes" id="UP000001258">
    <property type="component" value="Chromosome"/>
</dbReference>
<dbReference type="RefSeq" id="WP_010896448.1">
    <property type="nucleotide sequence ID" value="NC_002570.2"/>
</dbReference>
<dbReference type="EvolutionaryTrace" id="Q9KG47"/>
<gene>
    <name evidence="2" type="ordered locus">BH0266</name>
</gene>
<feature type="transmembrane region" description="Helical" evidence="1">
    <location>
        <begin position="9"/>
        <end position="28"/>
    </location>
</feature>
<dbReference type="InterPro" id="IPR012505">
    <property type="entry name" value="YbbR"/>
</dbReference>
<dbReference type="Gene3D" id="2.170.120.40">
    <property type="entry name" value="YbbR-like domain"/>
    <property type="match status" value="2"/>
</dbReference>
<keyword evidence="4" id="KW-0002">3D-structure</keyword>
<sequence>MDKLFNSPWFVKIISFFLAIMLFIMVNVDNLNNQPSILPTFDHGNLSLGELELTVLYDEERYDIVEQTETVQVDLEGPRGVLTVFRFARPSYEVFVDLTEAGEGSHTVDVEHRGFPGDLAVTVEPRMARVQLEERQTVSVPVTVEMINEEEIEPGFSPGTPVVSPVNIEVTAGRSKVEQVASAVVYVDMTGAEGEIEQDLEVQLLNAAGEPLDFDREPQTVNVRIPVESPSVELPVRVTRAGELPDGLSIESVEIEPNTVTVYGPQDVLDELSVIEGEDLSVDLSAIEDTETITLDVPVPEGAESVSPAQIEVTLHIEEEDELEMAEVPIDIVGIADNMEVVFTDGSPSVVALSVFGASKHLQNLEVGDIDIYVDVNGLSEGVHEVPLEFEGPSFLRYKADASTTELRLTAQSNDERR</sequence>
<dbReference type="Gene3D" id="2.170.120.30">
    <property type="match status" value="2"/>
</dbReference>
<dbReference type="Pfam" id="PF07949">
    <property type="entry name" value="YbbR"/>
    <property type="match status" value="3"/>
</dbReference>
<keyword evidence="1" id="KW-0472">Membrane</keyword>
<dbReference type="KEGG" id="bha:BH0266"/>
<accession>Q9KG47</accession>
<dbReference type="OrthoDB" id="2960905at2"/>
<protein>
    <submittedName>
        <fullName evidence="2">BH0266 protein</fullName>
    </submittedName>
</protein>
<proteinExistence type="evidence at protein level"/>
<dbReference type="PANTHER" id="PTHR37804:SF1">
    <property type="entry name" value="CDAA REGULATORY PROTEIN CDAR"/>
    <property type="match status" value="1"/>
</dbReference>
<dbReference type="PIR" id="B83683">
    <property type="entry name" value="B83683"/>
</dbReference>
<evidence type="ECO:0007829" key="4">
    <source>
        <dbReference type="PDB" id="2KQ1"/>
    </source>
</evidence>
<evidence type="ECO:0000313" key="3">
    <source>
        <dbReference type="Proteomes" id="UP000001258"/>
    </source>
</evidence>
<name>Q9KG47_HALH5</name>
<organism evidence="2 3">
    <name type="scientific">Halalkalibacterium halodurans (strain ATCC BAA-125 / DSM 18197 / FERM 7344 / JCM 9153 / C-125)</name>
    <name type="common">Bacillus halodurans</name>
    <dbReference type="NCBI Taxonomy" id="272558"/>
    <lineage>
        <taxon>Bacteria</taxon>
        <taxon>Bacillati</taxon>
        <taxon>Bacillota</taxon>
        <taxon>Bacilli</taxon>
        <taxon>Bacillales</taxon>
        <taxon>Bacillaceae</taxon>
        <taxon>Halalkalibacterium (ex Joshi et al. 2022)</taxon>
    </lineage>
</organism>
<dbReference type="PDBsum" id="2KQ1"/>
<dbReference type="HOGENOM" id="CLU_039811_3_1_9"/>
<dbReference type="PDB" id="2KQ1">
    <property type="method" value="NMR"/>
    <property type="chains" value="A=39-148"/>
</dbReference>
<evidence type="ECO:0000256" key="1">
    <source>
        <dbReference type="SAM" id="Phobius"/>
    </source>
</evidence>
<reference evidence="4" key="2">
    <citation type="submission" date="2009-10" db="PDB data bank">
        <title>Solution Structure Of Protein BH0266 From Bacillus halodurans.</title>
        <authorList>
            <person name="Wu Y."/>
            <person name="Eletsky A."/>
            <person name="Lee D."/>
            <person name="Sathyamoorthy B."/>
            <person name="Buchwald W."/>
            <person name="Hua J."/>
            <person name="Ciccosanti C."/>
            <person name="He Y."/>
            <person name="Hamilton K."/>
            <person name="Acton T."/>
            <person name="Xiao R."/>
            <person name="Everett J."/>
            <person name="Lee H."/>
            <person name="Prestegard J."/>
            <person name="Montelione G.T."/>
            <person name="Szyperski T."/>
        </authorList>
    </citation>
    <scope>STRUCTURE BY NMR OF 38-148</scope>
</reference>
<dbReference type="AlphaFoldDB" id="Q9KG47"/>
<reference evidence="2 3" key="1">
    <citation type="journal article" date="2000" name="Nucleic Acids Res.">
        <title>Complete genome sequence of the alkaliphilic bacterium Bacillus halodurans and genomic sequence comparison with Bacillus subtilis.</title>
        <authorList>
            <person name="Takami H."/>
            <person name="Nakasone K."/>
            <person name="Takaki Y."/>
            <person name="Maeno G."/>
            <person name="Sasaki R."/>
            <person name="Masui N."/>
            <person name="Fuji F."/>
            <person name="Hirama C."/>
            <person name="Nakamura Y."/>
            <person name="Ogasawara N."/>
            <person name="Kuhara S."/>
            <person name="Horikoshi K."/>
        </authorList>
    </citation>
    <scope>NUCLEOTIDE SEQUENCE [LARGE SCALE GENOMIC DNA]</scope>
    <source>
        <strain evidence="3">ATCC BAA-125 / DSM 18197 / FERM 7344 / JCM 9153 / C-125</strain>
    </source>
</reference>
<keyword evidence="1" id="KW-0812">Transmembrane</keyword>
<dbReference type="eggNOG" id="COG4856">
    <property type="taxonomic scope" value="Bacteria"/>
</dbReference>
<keyword evidence="1" id="KW-1133">Transmembrane helix</keyword>